<dbReference type="PANTHER" id="PTHR11692">
    <property type="entry name" value="BIFUNCTIONAL PURINE BIOSYNTHESIS PROTEIN PURH"/>
    <property type="match status" value="1"/>
</dbReference>
<comment type="caution">
    <text evidence="1">The sequence shown here is derived from an EMBL/GenBank/DDBJ whole genome shotgun (WGS) entry which is preliminary data.</text>
</comment>
<dbReference type="AlphaFoldDB" id="A0A402A267"/>
<dbReference type="SMART" id="SM00798">
    <property type="entry name" value="AICARFT_IMPCHas"/>
    <property type="match status" value="1"/>
</dbReference>
<dbReference type="PANTHER" id="PTHR11692:SF0">
    <property type="entry name" value="BIFUNCTIONAL PURINE BIOSYNTHESIS PROTEIN ATIC"/>
    <property type="match status" value="1"/>
</dbReference>
<gene>
    <name evidence="1" type="ORF">KTT_31170</name>
</gene>
<dbReference type="InterPro" id="IPR024050">
    <property type="entry name" value="AICAR_Tfase_insert_dom_sf"/>
</dbReference>
<reference evidence="2" key="1">
    <citation type="submission" date="2018-12" db="EMBL/GenBank/DDBJ databases">
        <title>Tengunoibacter tsumagoiensis gen. nov., sp. nov., Dictyobacter kobayashii sp. nov., D. alpinus sp. nov., and D. joshuensis sp. nov. and description of Dictyobacteraceae fam. nov. within the order Ktedonobacterales isolated from Tengu-no-mugimeshi.</title>
        <authorList>
            <person name="Wang C.M."/>
            <person name="Zheng Y."/>
            <person name="Sakai Y."/>
            <person name="Toyoda A."/>
            <person name="Minakuchi Y."/>
            <person name="Abe K."/>
            <person name="Yokota A."/>
            <person name="Yabe S."/>
        </authorList>
    </citation>
    <scope>NUCLEOTIDE SEQUENCE [LARGE SCALE GENOMIC DNA]</scope>
    <source>
        <strain evidence="2">Uno3</strain>
    </source>
</reference>
<dbReference type="GO" id="GO:0006189">
    <property type="term" value="P:'de novo' IMP biosynthetic process"/>
    <property type="evidence" value="ECO:0007669"/>
    <property type="project" value="TreeGrafter"/>
</dbReference>
<dbReference type="GO" id="GO:0005829">
    <property type="term" value="C:cytosol"/>
    <property type="evidence" value="ECO:0007669"/>
    <property type="project" value="TreeGrafter"/>
</dbReference>
<accession>A0A402A267</accession>
<evidence type="ECO:0000313" key="1">
    <source>
        <dbReference type="EMBL" id="GCE13258.1"/>
    </source>
</evidence>
<proteinExistence type="predicted"/>
<dbReference type="GO" id="GO:0003937">
    <property type="term" value="F:IMP cyclohydrolase activity"/>
    <property type="evidence" value="ECO:0007669"/>
    <property type="project" value="InterPro"/>
</dbReference>
<dbReference type="InterPro" id="IPR002695">
    <property type="entry name" value="PurH-like"/>
</dbReference>
<name>A0A402A267_9CHLR</name>
<dbReference type="SUPFAM" id="SSF53927">
    <property type="entry name" value="Cytidine deaminase-like"/>
    <property type="match status" value="1"/>
</dbReference>
<dbReference type="InterPro" id="IPR016193">
    <property type="entry name" value="Cytidine_deaminase-like"/>
</dbReference>
<dbReference type="EMBL" id="BIFR01000001">
    <property type="protein sequence ID" value="GCE13258.1"/>
    <property type="molecule type" value="Genomic_DNA"/>
</dbReference>
<dbReference type="Pfam" id="PF01808">
    <property type="entry name" value="AICARFT_IMPCHas"/>
    <property type="match status" value="1"/>
</dbReference>
<dbReference type="Gene3D" id="1.10.287.440">
    <property type="match status" value="1"/>
</dbReference>
<dbReference type="Gene3D" id="3.40.140.20">
    <property type="match status" value="2"/>
</dbReference>
<dbReference type="NCBIfam" id="NF005492">
    <property type="entry name" value="PRK07106.1"/>
    <property type="match status" value="1"/>
</dbReference>
<protein>
    <submittedName>
        <fullName evidence="1">5-aminoimidazole-4-carboxamide ribonucleotide transformylase</fullName>
    </submittedName>
</protein>
<dbReference type="GO" id="GO:0004643">
    <property type="term" value="F:phosphoribosylaminoimidazolecarboxamide formyltransferase activity"/>
    <property type="evidence" value="ECO:0007669"/>
    <property type="project" value="InterPro"/>
</dbReference>
<dbReference type="RefSeq" id="WP_126580801.1">
    <property type="nucleotide sequence ID" value="NZ_BIFR01000001.1"/>
</dbReference>
<dbReference type="OrthoDB" id="9802065at2"/>
<evidence type="ECO:0000313" key="2">
    <source>
        <dbReference type="Proteomes" id="UP000287352"/>
    </source>
</evidence>
<dbReference type="Proteomes" id="UP000287352">
    <property type="component" value="Unassembled WGS sequence"/>
</dbReference>
<organism evidence="1 2">
    <name type="scientific">Tengunoibacter tsumagoiensis</name>
    <dbReference type="NCBI Taxonomy" id="2014871"/>
    <lineage>
        <taxon>Bacteria</taxon>
        <taxon>Bacillati</taxon>
        <taxon>Chloroflexota</taxon>
        <taxon>Ktedonobacteria</taxon>
        <taxon>Ktedonobacterales</taxon>
        <taxon>Dictyobacteraceae</taxon>
        <taxon>Tengunoibacter</taxon>
    </lineage>
</organism>
<dbReference type="InterPro" id="IPR024051">
    <property type="entry name" value="AICAR_Tfase_dup_dom_sf"/>
</dbReference>
<dbReference type="FunFam" id="3.40.140.20:FF:000003">
    <property type="entry name" value="Bifunctional purine biosynthesis protein"/>
    <property type="match status" value="1"/>
</dbReference>
<keyword evidence="2" id="KW-1185">Reference proteome</keyword>
<sequence>MSNPTELKLRYGCNPYQAPARVFMNNGELPFKVLNGAPGYINLLDALNSWQLVKELRQVLNLPAAASFKHVSPAGAAVGLPLSETLKRAYGVEDLELSPLGNAYARARGADRLSSFGDWVALSDVVDLSTARLLNREVSDGVIAPGYEPAALELLQKKQKGRYIILEMDPTYEPEELERREVFGITFEQKHNTALASTEWLQNIPTSNKELPESAQRDLLIALIALKYTQSNSISFALDGQCIGIGAGQQSRIQCTRLAASKAANWYLRQHPRIAELPWKATVKRQDRVNAIDLYLRDDATAAELEPWKELFEEVPARLTAEEKQEWLKTLKNVALGSDAFIPFRDNVDCAAAYGVKYIAQPGGSLRDEDVIEACNIYDIAMAFTGVRLFHH</sequence>